<dbReference type="STRING" id="1382522.W6MF82"/>
<keyword evidence="2 9" id="KW-0489">Methyltransferase</keyword>
<dbReference type="EC" id="2.1.1.216" evidence="7 9"/>
<dbReference type="InterPro" id="IPR042296">
    <property type="entry name" value="tRNA_met_Trm1_C"/>
</dbReference>
<keyword evidence="4 9" id="KW-0949">S-adenosyl-L-methionine</keyword>
<protein>
    <recommendedName>
        <fullName evidence="7 9">tRNA (guanine(26)-N(2))-dimethyltransferase</fullName>
        <ecNumber evidence="7 9">2.1.1.216</ecNumber>
    </recommendedName>
</protein>
<dbReference type="FunFam" id="3.30.56.70:FF:000001">
    <property type="entry name" value="tRNA (guanine(26)-N(2))-dimethyltransferase"/>
    <property type="match status" value="1"/>
</dbReference>
<evidence type="ECO:0000256" key="9">
    <source>
        <dbReference type="PROSITE-ProRule" id="PRU00958"/>
    </source>
</evidence>
<name>W6MF82_9ASCO</name>
<dbReference type="FunFam" id="3.40.50.150:FF:000051">
    <property type="entry name" value="tRNA (guanine(26)-N(2))-dimethyltransferase"/>
    <property type="match status" value="1"/>
</dbReference>
<dbReference type="HOGENOM" id="CLU_010862_4_0_1"/>
<evidence type="ECO:0000256" key="7">
    <source>
        <dbReference type="ARBA" id="ARBA00039099"/>
    </source>
</evidence>
<reference evidence="10" key="1">
    <citation type="submission" date="2013-12" db="EMBL/GenBank/DDBJ databases">
        <authorList>
            <person name="Genoscope - CEA"/>
        </authorList>
    </citation>
    <scope>NUCLEOTIDE SEQUENCE</scope>
    <source>
        <strain evidence="10">CBS 1993</strain>
    </source>
</reference>
<keyword evidence="5 9" id="KW-0819">tRNA processing</keyword>
<evidence type="ECO:0000313" key="10">
    <source>
        <dbReference type="EMBL" id="CDK24106.1"/>
    </source>
</evidence>
<dbReference type="NCBIfam" id="TIGR00308">
    <property type="entry name" value="TRM1"/>
    <property type="match status" value="1"/>
</dbReference>
<evidence type="ECO:0000256" key="2">
    <source>
        <dbReference type="ARBA" id="ARBA00022603"/>
    </source>
</evidence>
<dbReference type="RefSeq" id="XP_022456124.1">
    <property type="nucleotide sequence ID" value="XM_022604568.1"/>
</dbReference>
<dbReference type="Pfam" id="PF02005">
    <property type="entry name" value="TRM"/>
    <property type="match status" value="1"/>
</dbReference>
<keyword evidence="11" id="KW-1185">Reference proteome</keyword>
<evidence type="ECO:0000256" key="8">
    <source>
        <dbReference type="ARBA" id="ARBA00051897"/>
    </source>
</evidence>
<dbReference type="GO" id="GO:0160103">
    <property type="term" value="F:tRNA (guanine(26)-N2/guanine(27)-N2)-dimethyltransferase activity"/>
    <property type="evidence" value="ECO:0007669"/>
    <property type="project" value="EnsemblFungi"/>
</dbReference>
<dbReference type="GO" id="GO:0140691">
    <property type="term" value="F:RNA folding chaperone"/>
    <property type="evidence" value="ECO:0007669"/>
    <property type="project" value="EnsemblFungi"/>
</dbReference>
<evidence type="ECO:0000256" key="6">
    <source>
        <dbReference type="ARBA" id="ARBA00022884"/>
    </source>
</evidence>
<dbReference type="PROSITE" id="PS51626">
    <property type="entry name" value="SAM_MT_TRM1"/>
    <property type="match status" value="1"/>
</dbReference>
<dbReference type="InterPro" id="IPR029063">
    <property type="entry name" value="SAM-dependent_MTases_sf"/>
</dbReference>
<dbReference type="AlphaFoldDB" id="W6MF82"/>
<dbReference type="OrthoDB" id="6349953at2759"/>
<keyword evidence="6 9" id="KW-0694">RNA-binding</keyword>
<dbReference type="GO" id="GO:0002940">
    <property type="term" value="P:tRNA N2-guanine methylation"/>
    <property type="evidence" value="ECO:0007669"/>
    <property type="project" value="EnsemblFungi"/>
</dbReference>
<dbReference type="EMBL" id="HG793125">
    <property type="protein sequence ID" value="CDK24106.1"/>
    <property type="molecule type" value="Genomic_DNA"/>
</dbReference>
<keyword evidence="1 9" id="KW-0820">tRNA-binding</keyword>
<sequence length="523" mass="58036">MLSRIGKFLPRISSIRRMSTIPEGFEEKTEGSATILYPSEDVDVFYNPIQQFNRDLSVLAIRAWINIQNERRLAKLENQPKKRKISSTSAEPTRFVNIAEALSATGLRSIRYAKEIPQVKKIVANDLSAPAVKSIQGNIEHNKVGDLVIANQGDAIHFMSSPESQSKFQVVDLDPYGTAAPFIDSAIQCMTDDGLLLVTCTDLAVLAGNSYPEKCFVLYGGTNTRGDAVHESALRLVLNLVASTAAKYGKCIEPLLSLSIDYYVRCFIRVKRSPIQLKQLASQSMITYLCSGCGSTANQYMGRKTEDSKGQGGYKFSMSQGPPVGPHCSFCGNVHHLTGPMWGGNLHNHEFIDKVLELKSSVSEGQYGTLKRVEGMLHMAKQEVDAPFYFKPTTISSVLKAAPPSVLDIITGLKNLGYESSLTHAMPSGIKTEAPWETIWYVCKKLGEKDEGFSQRLEKTSQTAPGYKIWKNENIGKDIESQEDLFKHNETTKAIKTLRKIKIVRFQENPTKNWGPQSRPGKK</sequence>
<dbReference type="Proteomes" id="UP000019384">
    <property type="component" value="Unassembled WGS sequence"/>
</dbReference>
<dbReference type="InterPro" id="IPR002905">
    <property type="entry name" value="Trm1"/>
</dbReference>
<dbReference type="Gene3D" id="3.30.56.70">
    <property type="entry name" value="N2,N2-dimethylguanosine tRNA methyltransferase, C-terminal domain"/>
    <property type="match status" value="1"/>
</dbReference>
<evidence type="ECO:0000256" key="4">
    <source>
        <dbReference type="ARBA" id="ARBA00022691"/>
    </source>
</evidence>
<dbReference type="Gene3D" id="3.40.50.150">
    <property type="entry name" value="Vaccinia Virus protein VP39"/>
    <property type="match status" value="1"/>
</dbReference>
<evidence type="ECO:0000256" key="5">
    <source>
        <dbReference type="ARBA" id="ARBA00022694"/>
    </source>
</evidence>
<proteinExistence type="inferred from homology"/>
<accession>W6MF82</accession>
<dbReference type="GO" id="GO:0160104">
    <property type="term" value="F:tRNA (guanine(26)-N2)-dimethyltransferase activity"/>
    <property type="evidence" value="ECO:0007669"/>
    <property type="project" value="UniProtKB-UniRule"/>
</dbReference>
<dbReference type="GO" id="GO:0000049">
    <property type="term" value="F:tRNA binding"/>
    <property type="evidence" value="ECO:0007669"/>
    <property type="project" value="UniProtKB-UniRule"/>
</dbReference>
<dbReference type="GeneID" id="34517512"/>
<dbReference type="GO" id="GO:0005739">
    <property type="term" value="C:mitochondrion"/>
    <property type="evidence" value="ECO:0007669"/>
    <property type="project" value="EnsemblFungi"/>
</dbReference>
<evidence type="ECO:0000256" key="3">
    <source>
        <dbReference type="ARBA" id="ARBA00022679"/>
    </source>
</evidence>
<evidence type="ECO:0000256" key="1">
    <source>
        <dbReference type="ARBA" id="ARBA00022555"/>
    </source>
</evidence>
<keyword evidence="3 9" id="KW-0808">Transferase</keyword>
<dbReference type="PANTHER" id="PTHR10631">
    <property type="entry name" value="N 2 ,N 2 -DIMETHYLGUANOSINE TRNA METHYLTRANSFERASE"/>
    <property type="match status" value="1"/>
</dbReference>
<comment type="catalytic activity">
    <reaction evidence="8 9">
        <text>guanosine(26) in tRNA + 2 S-adenosyl-L-methionine = N(2)-dimethylguanosine(26) in tRNA + 2 S-adenosyl-L-homocysteine + 2 H(+)</text>
        <dbReference type="Rhea" id="RHEA:43140"/>
        <dbReference type="Rhea" id="RHEA-COMP:10359"/>
        <dbReference type="Rhea" id="RHEA-COMP:10360"/>
        <dbReference type="ChEBI" id="CHEBI:15378"/>
        <dbReference type="ChEBI" id="CHEBI:57856"/>
        <dbReference type="ChEBI" id="CHEBI:59789"/>
        <dbReference type="ChEBI" id="CHEBI:74269"/>
        <dbReference type="ChEBI" id="CHEBI:74513"/>
        <dbReference type="EC" id="2.1.1.216"/>
    </reaction>
</comment>
<gene>
    <name evidence="10" type="ORF">KUCA_T00000066001</name>
</gene>
<comment type="similarity">
    <text evidence="9">Belongs to the class I-like SAM-binding methyltransferase superfamily. Trm1 family.</text>
</comment>
<dbReference type="SUPFAM" id="SSF53335">
    <property type="entry name" value="S-adenosyl-L-methionine-dependent methyltransferases"/>
    <property type="match status" value="1"/>
</dbReference>
<reference evidence="10" key="2">
    <citation type="submission" date="2014-02" db="EMBL/GenBank/DDBJ databases">
        <title>Complete DNA sequence of /Kuraishia capsulata/ illustrates novel genomic features among budding yeasts (/Saccharomycotina/).</title>
        <authorList>
            <person name="Morales L."/>
            <person name="Noel B."/>
            <person name="Porcel B."/>
            <person name="Marcet-Houben M."/>
            <person name="Hullo M-F."/>
            <person name="Sacerdot C."/>
            <person name="Tekaia F."/>
            <person name="Leh-Louis V."/>
            <person name="Despons L."/>
            <person name="Khanna V."/>
            <person name="Aury J-M."/>
            <person name="Barbe V."/>
            <person name="Couloux A."/>
            <person name="Labadie K."/>
            <person name="Pelletier E."/>
            <person name="Souciet J-L."/>
            <person name="Boekhout T."/>
            <person name="Gabaldon T."/>
            <person name="Wincker P."/>
            <person name="Dujon B."/>
        </authorList>
    </citation>
    <scope>NUCLEOTIDE SEQUENCE</scope>
    <source>
        <strain evidence="10">CBS 1993</strain>
    </source>
</reference>
<evidence type="ECO:0000313" key="11">
    <source>
        <dbReference type="Proteomes" id="UP000019384"/>
    </source>
</evidence>
<dbReference type="GO" id="GO:0005637">
    <property type="term" value="C:nuclear inner membrane"/>
    <property type="evidence" value="ECO:0007669"/>
    <property type="project" value="EnsemblFungi"/>
</dbReference>
<organism evidence="10 11">
    <name type="scientific">Kuraishia capsulata CBS 1993</name>
    <dbReference type="NCBI Taxonomy" id="1382522"/>
    <lineage>
        <taxon>Eukaryota</taxon>
        <taxon>Fungi</taxon>
        <taxon>Dikarya</taxon>
        <taxon>Ascomycota</taxon>
        <taxon>Saccharomycotina</taxon>
        <taxon>Pichiomycetes</taxon>
        <taxon>Pichiales</taxon>
        <taxon>Pichiaceae</taxon>
        <taxon>Kuraishia</taxon>
    </lineage>
</organism>
<dbReference type="PANTHER" id="PTHR10631:SF3">
    <property type="entry name" value="TRNA (GUANINE(26)-N(2))-DIMETHYLTRANSFERASE"/>
    <property type="match status" value="1"/>
</dbReference>